<keyword evidence="2" id="KW-0336">GPI-anchor</keyword>
<dbReference type="CDD" id="cd11019">
    <property type="entry name" value="OsENODL1_like"/>
    <property type="match status" value="1"/>
</dbReference>
<evidence type="ECO:0000256" key="8">
    <source>
        <dbReference type="ARBA" id="ARBA00035011"/>
    </source>
</evidence>
<keyword evidence="11" id="KW-0812">Transmembrane</keyword>
<keyword evidence="4 11" id="KW-0472">Membrane</keyword>
<evidence type="ECO:0000256" key="9">
    <source>
        <dbReference type="ARBA" id="ARBA00037868"/>
    </source>
</evidence>
<dbReference type="Proteomes" id="UP000316621">
    <property type="component" value="Chromosome 6"/>
</dbReference>
<gene>
    <name evidence="13" type="ORF">C5167_009581</name>
</gene>
<feature type="domain" description="Phytocyanin" evidence="12">
    <location>
        <begin position="32"/>
        <end position="134"/>
    </location>
</feature>
<dbReference type="EMBL" id="CM010720">
    <property type="protein sequence ID" value="RZC65888.1"/>
    <property type="molecule type" value="Genomic_DNA"/>
</dbReference>
<dbReference type="Gene3D" id="2.60.40.420">
    <property type="entry name" value="Cupredoxins - blue copper proteins"/>
    <property type="match status" value="1"/>
</dbReference>
<dbReference type="OMA" id="FAICVQM"/>
<feature type="transmembrane region" description="Helical" evidence="11">
    <location>
        <begin position="184"/>
        <end position="205"/>
    </location>
</feature>
<name>A0A4Y7K1R9_PAPSO</name>
<keyword evidence="5" id="KW-1015">Disulfide bond</keyword>
<feature type="compositionally biased region" description="Polar residues" evidence="10">
    <location>
        <begin position="152"/>
        <end position="163"/>
    </location>
</feature>
<evidence type="ECO:0000259" key="12">
    <source>
        <dbReference type="PROSITE" id="PS51485"/>
    </source>
</evidence>
<evidence type="ECO:0000256" key="6">
    <source>
        <dbReference type="ARBA" id="ARBA00023180"/>
    </source>
</evidence>
<feature type="region of interest" description="Disordered" evidence="10">
    <location>
        <begin position="141"/>
        <end position="167"/>
    </location>
</feature>
<dbReference type="PANTHER" id="PTHR33021:SF14">
    <property type="entry name" value="OS01G0272700 PROTEIN"/>
    <property type="match status" value="1"/>
</dbReference>
<evidence type="ECO:0000256" key="4">
    <source>
        <dbReference type="ARBA" id="ARBA00023136"/>
    </source>
</evidence>
<evidence type="ECO:0000313" key="13">
    <source>
        <dbReference type="EMBL" id="RZC65888.1"/>
    </source>
</evidence>
<dbReference type="AlphaFoldDB" id="A0A4Y7K1R9"/>
<keyword evidence="14" id="KW-1185">Reference proteome</keyword>
<dbReference type="PANTHER" id="PTHR33021">
    <property type="entry name" value="BLUE COPPER PROTEIN"/>
    <property type="match status" value="1"/>
</dbReference>
<dbReference type="Pfam" id="PF02298">
    <property type="entry name" value="Cu_bind_like"/>
    <property type="match status" value="1"/>
</dbReference>
<dbReference type="InterPro" id="IPR041846">
    <property type="entry name" value="ENL_dom"/>
</dbReference>
<accession>A0A4Y7K1R9</accession>
<dbReference type="GO" id="GO:0098552">
    <property type="term" value="C:side of membrane"/>
    <property type="evidence" value="ECO:0007669"/>
    <property type="project" value="UniProtKB-KW"/>
</dbReference>
<dbReference type="Gramene" id="RZC65888">
    <property type="protein sequence ID" value="RZC65888"/>
    <property type="gene ID" value="C5167_009581"/>
</dbReference>
<comment type="subcellular location">
    <subcellularLocation>
        <location evidence="9">Endomembrane system</location>
        <topology evidence="9">Lipid-anchor</topology>
    </subcellularLocation>
    <subcellularLocation>
        <location evidence="1">Membrane</location>
        <topology evidence="1">Lipid-anchor</topology>
        <topology evidence="1">GPI-anchor</topology>
    </subcellularLocation>
</comment>
<dbReference type="PROSITE" id="PS51485">
    <property type="entry name" value="PHYTOCYANIN"/>
    <property type="match status" value="1"/>
</dbReference>
<dbReference type="OrthoDB" id="959565at2759"/>
<evidence type="ECO:0000256" key="7">
    <source>
        <dbReference type="ARBA" id="ARBA00023288"/>
    </source>
</evidence>
<comment type="similarity">
    <text evidence="8">Belongs to the early nodulin-like (ENODL) family.</text>
</comment>
<dbReference type="SUPFAM" id="SSF49503">
    <property type="entry name" value="Cupredoxins"/>
    <property type="match status" value="1"/>
</dbReference>
<dbReference type="FunFam" id="2.60.40.420:FF:000010">
    <property type="entry name" value="Early nodulin-like protein 1"/>
    <property type="match status" value="1"/>
</dbReference>
<proteinExistence type="inferred from homology"/>
<feature type="transmembrane region" description="Helical" evidence="11">
    <location>
        <begin position="7"/>
        <end position="28"/>
    </location>
</feature>
<keyword evidence="3" id="KW-0732">Signal</keyword>
<dbReference type="InterPro" id="IPR039391">
    <property type="entry name" value="Phytocyanin-like"/>
</dbReference>
<organism evidence="13 14">
    <name type="scientific">Papaver somniferum</name>
    <name type="common">Opium poppy</name>
    <dbReference type="NCBI Taxonomy" id="3469"/>
    <lineage>
        <taxon>Eukaryota</taxon>
        <taxon>Viridiplantae</taxon>
        <taxon>Streptophyta</taxon>
        <taxon>Embryophyta</taxon>
        <taxon>Tracheophyta</taxon>
        <taxon>Spermatophyta</taxon>
        <taxon>Magnoliopsida</taxon>
        <taxon>Ranunculales</taxon>
        <taxon>Papaveraceae</taxon>
        <taxon>Papaveroideae</taxon>
        <taxon>Papaver</taxon>
    </lineage>
</organism>
<protein>
    <recommendedName>
        <fullName evidence="12">Phytocyanin domain-containing protein</fullName>
    </recommendedName>
</protein>
<evidence type="ECO:0000256" key="5">
    <source>
        <dbReference type="ARBA" id="ARBA00023157"/>
    </source>
</evidence>
<evidence type="ECO:0000256" key="11">
    <source>
        <dbReference type="SAM" id="Phobius"/>
    </source>
</evidence>
<evidence type="ECO:0000256" key="10">
    <source>
        <dbReference type="SAM" id="MobiDB-lite"/>
    </source>
</evidence>
<keyword evidence="7" id="KW-0449">Lipoprotein</keyword>
<evidence type="ECO:0000256" key="2">
    <source>
        <dbReference type="ARBA" id="ARBA00022622"/>
    </source>
</evidence>
<keyword evidence="11" id="KW-1133">Transmembrane helix</keyword>
<dbReference type="STRING" id="3469.A0A4Y7K1R9"/>
<sequence>MASQCSAFNIFAVIIMMMMMMMMMMVSLSSGNQFEVGGPSGWIIPPENDTQSYIEWASRTRFHIGDTVYFKYNNDSVLVVNRNDYIYCNISNPVAKFEDGNTIFQFDRHGFFYFISGKLGHCKLGQRIVVRVMVHPSEEFNKPREHAPSPSPLSASGVGSPSSEHPWGHPTVPNSTFSLSSSVIGSYFTTTASVWGMVVVFLYVLM</sequence>
<reference evidence="13 14" key="1">
    <citation type="journal article" date="2018" name="Science">
        <title>The opium poppy genome and morphinan production.</title>
        <authorList>
            <person name="Guo L."/>
            <person name="Winzer T."/>
            <person name="Yang X."/>
            <person name="Li Y."/>
            <person name="Ning Z."/>
            <person name="He Z."/>
            <person name="Teodor R."/>
            <person name="Lu Y."/>
            <person name="Bowser T.A."/>
            <person name="Graham I.A."/>
            <person name="Ye K."/>
        </authorList>
    </citation>
    <scope>NUCLEOTIDE SEQUENCE [LARGE SCALE GENOMIC DNA]</scope>
    <source>
        <strain evidence="14">cv. HN1</strain>
        <tissue evidence="13">Leaves</tissue>
    </source>
</reference>
<evidence type="ECO:0000313" key="14">
    <source>
        <dbReference type="Proteomes" id="UP000316621"/>
    </source>
</evidence>
<dbReference type="GO" id="GO:0009055">
    <property type="term" value="F:electron transfer activity"/>
    <property type="evidence" value="ECO:0007669"/>
    <property type="project" value="InterPro"/>
</dbReference>
<dbReference type="GO" id="GO:0005886">
    <property type="term" value="C:plasma membrane"/>
    <property type="evidence" value="ECO:0007669"/>
    <property type="project" value="TreeGrafter"/>
</dbReference>
<dbReference type="InterPro" id="IPR003245">
    <property type="entry name" value="Phytocyanin_dom"/>
</dbReference>
<dbReference type="GO" id="GO:0012505">
    <property type="term" value="C:endomembrane system"/>
    <property type="evidence" value="ECO:0007669"/>
    <property type="project" value="UniProtKB-SubCell"/>
</dbReference>
<evidence type="ECO:0000256" key="3">
    <source>
        <dbReference type="ARBA" id="ARBA00022729"/>
    </source>
</evidence>
<dbReference type="InterPro" id="IPR008972">
    <property type="entry name" value="Cupredoxin"/>
</dbReference>
<evidence type="ECO:0000256" key="1">
    <source>
        <dbReference type="ARBA" id="ARBA00004589"/>
    </source>
</evidence>
<keyword evidence="6" id="KW-0325">Glycoprotein</keyword>